<dbReference type="SUPFAM" id="SSF53474">
    <property type="entry name" value="alpha/beta-Hydrolases"/>
    <property type="match status" value="1"/>
</dbReference>
<comment type="similarity">
    <text evidence="1">Belongs to the 'GDXG' lipolytic enzyme family.</text>
</comment>
<dbReference type="InterPro" id="IPR050300">
    <property type="entry name" value="GDXG_lipolytic_enzyme"/>
</dbReference>
<dbReference type="PROSITE" id="PS01174">
    <property type="entry name" value="LIPASE_GDXG_SER"/>
    <property type="match status" value="1"/>
</dbReference>
<evidence type="ECO:0000256" key="1">
    <source>
        <dbReference type="ARBA" id="ARBA00010515"/>
    </source>
</evidence>
<dbReference type="Ensembl" id="ENSBGRT00000025074.1">
    <property type="protein sequence ID" value="ENSBGRP00000021741.1"/>
    <property type="gene ID" value="ENSBGRG00000013621.1"/>
</dbReference>
<dbReference type="GO" id="GO:0016020">
    <property type="term" value="C:membrane"/>
    <property type="evidence" value="ECO:0007669"/>
    <property type="project" value="InterPro"/>
</dbReference>
<feature type="domain" description="Alpha/beta hydrolase fold-3" evidence="6">
    <location>
        <begin position="101"/>
        <end position="259"/>
    </location>
</feature>
<feature type="active site" evidence="4">
    <location>
        <position position="183"/>
    </location>
</feature>
<keyword evidence="3" id="KW-1015">Disulfide bond</keyword>
<dbReference type="PANTHER" id="PTHR48081:SF28">
    <property type="entry name" value="ALPHA_BETA HYDROLASE FOLD-3 DOMAIN-CONTAINING PROTEIN"/>
    <property type="match status" value="1"/>
</dbReference>
<evidence type="ECO:0000256" key="4">
    <source>
        <dbReference type="PROSITE-ProRule" id="PRU10038"/>
    </source>
</evidence>
<dbReference type="InterPro" id="IPR017157">
    <property type="entry name" value="Arylacetamide_deacetylase"/>
</dbReference>
<keyword evidence="5" id="KW-0732">Signal</keyword>
<dbReference type="GO" id="GO:0052689">
    <property type="term" value="F:carboxylic ester hydrolase activity"/>
    <property type="evidence" value="ECO:0007669"/>
    <property type="project" value="InterPro"/>
</dbReference>
<dbReference type="AlphaFoldDB" id="A0A8B9XJT5"/>
<accession>A0A8B9XJT5</accession>
<dbReference type="Proteomes" id="UP000694520">
    <property type="component" value="Chromosome 1"/>
</dbReference>
<dbReference type="Pfam" id="PF07859">
    <property type="entry name" value="Abhydrolase_3"/>
    <property type="match status" value="2"/>
</dbReference>
<feature type="domain" description="Alpha/beta hydrolase fold-3" evidence="6">
    <location>
        <begin position="277"/>
        <end position="345"/>
    </location>
</feature>
<sequence length="368" mass="42319">MGKTSLGFLILEIFLAAYIYNPLPDVEEPWKIMLLDTSLQTSRYLALFAETLGLSHVMEAILFFSSIQCVSPTSDKNITVRDTTFNNIPVHIYTKSLRRGLFYVHGGGWCLGSNDYYTYDLLSRWTADRLDAVIISTNYRLAPKHHFPVQFEDVYIALKWFLDPQILESYGVDSERIGISGDSAGGNLAAAVTQQLLEDPDVKIKLKVQTLIYPALQNFDFGLPSYRENAHYPVLPKLLMVRFWSEYFTTNRSLKKEMLSNQHIPLESSNLFKFVNWSSLLPEKFKKDHIYKTPTHGSSELTKKYSGILDLHGLPLTYVITCQFDVLRDDGLMYVTRLQNSGVRAIHNHIEVRYRAANQYINWLHENL</sequence>
<evidence type="ECO:0000313" key="7">
    <source>
        <dbReference type="Ensembl" id="ENSBGRP00000021741.1"/>
    </source>
</evidence>
<dbReference type="InterPro" id="IPR029058">
    <property type="entry name" value="AB_hydrolase_fold"/>
</dbReference>
<reference evidence="7" key="2">
    <citation type="submission" date="2025-08" db="UniProtKB">
        <authorList>
            <consortium name="Ensembl"/>
        </authorList>
    </citation>
    <scope>IDENTIFICATION</scope>
</reference>
<proteinExistence type="inferred from homology"/>
<protein>
    <recommendedName>
        <fullName evidence="6">Alpha/beta hydrolase fold-3 domain-containing protein</fullName>
    </recommendedName>
</protein>
<dbReference type="GeneTree" id="ENSGT00940000155975"/>
<evidence type="ECO:0000256" key="3">
    <source>
        <dbReference type="ARBA" id="ARBA00023157"/>
    </source>
</evidence>
<dbReference type="Gene3D" id="3.40.50.1820">
    <property type="entry name" value="alpha/beta hydrolase"/>
    <property type="match status" value="1"/>
</dbReference>
<dbReference type="InterPro" id="IPR033140">
    <property type="entry name" value="Lipase_GDXG_put_SER_AS"/>
</dbReference>
<name>A0A8B9XJT5_BOSMU</name>
<dbReference type="InterPro" id="IPR013094">
    <property type="entry name" value="AB_hydrolase_3"/>
</dbReference>
<reference evidence="7" key="3">
    <citation type="submission" date="2025-09" db="UniProtKB">
        <authorList>
            <consortium name="Ensembl"/>
        </authorList>
    </citation>
    <scope>IDENTIFICATION</scope>
</reference>
<evidence type="ECO:0000256" key="5">
    <source>
        <dbReference type="SAM" id="SignalP"/>
    </source>
</evidence>
<feature type="chain" id="PRO_5034418201" description="Alpha/beta hydrolase fold-3 domain-containing protein" evidence="5">
    <location>
        <begin position="20"/>
        <end position="368"/>
    </location>
</feature>
<feature type="signal peptide" evidence="5">
    <location>
        <begin position="1"/>
        <end position="19"/>
    </location>
</feature>
<evidence type="ECO:0000256" key="2">
    <source>
        <dbReference type="ARBA" id="ARBA00022801"/>
    </source>
</evidence>
<keyword evidence="8" id="KW-1185">Reference proteome</keyword>
<organism evidence="7 8">
    <name type="scientific">Bos mutus grunniens</name>
    <name type="common">Wild yak</name>
    <name type="synonym">Bos grunniens</name>
    <dbReference type="NCBI Taxonomy" id="30521"/>
    <lineage>
        <taxon>Eukaryota</taxon>
        <taxon>Metazoa</taxon>
        <taxon>Chordata</taxon>
        <taxon>Craniata</taxon>
        <taxon>Vertebrata</taxon>
        <taxon>Euteleostomi</taxon>
        <taxon>Mammalia</taxon>
        <taxon>Eutheria</taxon>
        <taxon>Laurasiatheria</taxon>
        <taxon>Artiodactyla</taxon>
        <taxon>Ruminantia</taxon>
        <taxon>Pecora</taxon>
        <taxon>Bovidae</taxon>
        <taxon>Bovinae</taxon>
        <taxon>Bos</taxon>
    </lineage>
</organism>
<evidence type="ECO:0000313" key="8">
    <source>
        <dbReference type="Proteomes" id="UP000694520"/>
    </source>
</evidence>
<reference evidence="7" key="1">
    <citation type="submission" date="2019-05" db="EMBL/GenBank/DDBJ databases">
        <authorList>
            <person name="Zhang S."/>
            <person name="Liu J."/>
        </authorList>
    </citation>
    <scope>NUCLEOTIDE SEQUENCE [LARGE SCALE GENOMIC DNA]</scope>
</reference>
<evidence type="ECO:0000259" key="6">
    <source>
        <dbReference type="Pfam" id="PF07859"/>
    </source>
</evidence>
<dbReference type="PIRSF" id="PIRSF037251">
    <property type="entry name" value="Arylacetamide_deacetylase"/>
    <property type="match status" value="1"/>
</dbReference>
<dbReference type="PANTHER" id="PTHR48081">
    <property type="entry name" value="AB HYDROLASE SUPERFAMILY PROTEIN C4A8.06C"/>
    <property type="match status" value="1"/>
</dbReference>
<keyword evidence="2" id="KW-0378">Hydrolase</keyword>